<reference evidence="1 2" key="1">
    <citation type="submission" date="2020-08" db="EMBL/GenBank/DDBJ databases">
        <title>Genomic Encyclopedia of Type Strains, Phase IV (KMG-IV): sequencing the most valuable type-strain genomes for metagenomic binning, comparative biology and taxonomic classification.</title>
        <authorList>
            <person name="Goeker M."/>
        </authorList>
    </citation>
    <scope>NUCLEOTIDE SEQUENCE [LARGE SCALE GENOMIC DNA]</scope>
    <source>
        <strain evidence="1 2">DSM 27939</strain>
    </source>
</reference>
<dbReference type="Gene3D" id="1.10.10.10">
    <property type="entry name" value="Winged helix-like DNA-binding domain superfamily/Winged helix DNA-binding domain"/>
    <property type="match status" value="1"/>
</dbReference>
<comment type="caution">
    <text evidence="1">The sequence shown here is derived from an EMBL/GenBank/DDBJ whole genome shotgun (WGS) entry which is preliminary data.</text>
</comment>
<protein>
    <recommendedName>
        <fullName evidence="3">Helix-turn-helix domain-containing protein</fullName>
    </recommendedName>
</protein>
<evidence type="ECO:0000313" key="1">
    <source>
        <dbReference type="EMBL" id="MBB5361354.1"/>
    </source>
</evidence>
<dbReference type="InterPro" id="IPR009061">
    <property type="entry name" value="DNA-bd_dom_put_sf"/>
</dbReference>
<dbReference type="SUPFAM" id="SSF46955">
    <property type="entry name" value="Putative DNA-binding domain"/>
    <property type="match status" value="1"/>
</dbReference>
<dbReference type="InterPro" id="IPR036388">
    <property type="entry name" value="WH-like_DNA-bd_sf"/>
</dbReference>
<dbReference type="RefSeq" id="WP_184127437.1">
    <property type="nucleotide sequence ID" value="NZ_JACHFL010000001.1"/>
</dbReference>
<name>A0A7W8JQN2_9DEIO</name>
<dbReference type="EMBL" id="JACHFL010000001">
    <property type="protein sequence ID" value="MBB5361354.1"/>
    <property type="molecule type" value="Genomic_DNA"/>
</dbReference>
<proteinExistence type="predicted"/>
<gene>
    <name evidence="1" type="ORF">HNQ08_000425</name>
</gene>
<keyword evidence="2" id="KW-1185">Reference proteome</keyword>
<evidence type="ECO:0000313" key="2">
    <source>
        <dbReference type="Proteomes" id="UP000552709"/>
    </source>
</evidence>
<evidence type="ECO:0008006" key="3">
    <source>
        <dbReference type="Google" id="ProtNLM"/>
    </source>
</evidence>
<sequence>MSITLRELAAELQVQYSSVRRHVKTRNVFHFKSPQEQGWAWAVSDRAAALIRAHYADASTADELRDWLTVGQVAALMGLDRSILYRRRRQGRLNVRTRRAIGPGGSGNLLFHPDDVRRVMSARPVAPPSIPRGAYSVSMLADLLGLCRSTPRQWQRNGCPVAGRTQRGHVYFRLPEVLAWLEARPGRPFASDHERLTLACCIATLRAHLAQQQAA</sequence>
<dbReference type="Proteomes" id="UP000552709">
    <property type="component" value="Unassembled WGS sequence"/>
</dbReference>
<dbReference type="AlphaFoldDB" id="A0A7W8JQN2"/>
<organism evidence="1 2">
    <name type="scientific">Deinococcus humi</name>
    <dbReference type="NCBI Taxonomy" id="662880"/>
    <lineage>
        <taxon>Bacteria</taxon>
        <taxon>Thermotogati</taxon>
        <taxon>Deinococcota</taxon>
        <taxon>Deinococci</taxon>
        <taxon>Deinococcales</taxon>
        <taxon>Deinococcaceae</taxon>
        <taxon>Deinococcus</taxon>
    </lineage>
</organism>
<accession>A0A7W8JQN2</accession>